<dbReference type="EMBL" id="MIJE01000001">
    <property type="protein sequence ID" value="OEF98275.1"/>
    <property type="molecule type" value="Genomic_DNA"/>
</dbReference>
<comment type="caution">
    <text evidence="1">The sequence shown here is derived from an EMBL/GenBank/DDBJ whole genome shotgun (WGS) entry which is preliminary data.</text>
</comment>
<name>A0A1E5G5A0_9FIRM</name>
<dbReference type="GO" id="GO:0006310">
    <property type="term" value="P:DNA recombination"/>
    <property type="evidence" value="ECO:0007669"/>
    <property type="project" value="InterPro"/>
</dbReference>
<evidence type="ECO:0000313" key="2">
    <source>
        <dbReference type="Proteomes" id="UP000094296"/>
    </source>
</evidence>
<dbReference type="Proteomes" id="UP000094296">
    <property type="component" value="Unassembled WGS sequence"/>
</dbReference>
<proteinExistence type="predicted"/>
<dbReference type="GO" id="GO:0000287">
    <property type="term" value="F:magnesium ion binding"/>
    <property type="evidence" value="ECO:0007669"/>
    <property type="project" value="InterPro"/>
</dbReference>
<protein>
    <submittedName>
        <fullName evidence="1">Uncharacterized protein</fullName>
    </submittedName>
</protein>
<dbReference type="GO" id="GO:0006281">
    <property type="term" value="P:DNA repair"/>
    <property type="evidence" value="ECO:0007669"/>
    <property type="project" value="InterPro"/>
</dbReference>
<evidence type="ECO:0000313" key="1">
    <source>
        <dbReference type="EMBL" id="OEF98275.1"/>
    </source>
</evidence>
<dbReference type="RefSeq" id="WP_069641767.1">
    <property type="nucleotide sequence ID" value="NZ_MIJE01000001.1"/>
</dbReference>
<reference evidence="1 2" key="1">
    <citation type="submission" date="2016-09" db="EMBL/GenBank/DDBJ databases">
        <title>Draft genome sequence for the type strain of Desulfuribacillus alkaliarsenatis AHT28, an obligately anaerobic, sulfidogenic bacterium isolated from Russian soda lake sediments.</title>
        <authorList>
            <person name="Abin C.A."/>
            <person name="Hollibaugh J.T."/>
        </authorList>
    </citation>
    <scope>NUCLEOTIDE SEQUENCE [LARGE SCALE GENOMIC DNA]</scope>
    <source>
        <strain evidence="1 2">AHT28</strain>
    </source>
</reference>
<dbReference type="SUPFAM" id="SSF103084">
    <property type="entry name" value="Holliday junction resolvase RusA"/>
    <property type="match status" value="1"/>
</dbReference>
<keyword evidence="2" id="KW-1185">Reference proteome</keyword>
<dbReference type="InterPro" id="IPR008822">
    <property type="entry name" value="Endonuclease_RusA-like"/>
</dbReference>
<dbReference type="AlphaFoldDB" id="A0A1E5G5A0"/>
<dbReference type="Pfam" id="PF05866">
    <property type="entry name" value="RusA"/>
    <property type="match status" value="1"/>
</dbReference>
<organism evidence="1 2">
    <name type="scientific">Desulfuribacillus alkaliarsenatis</name>
    <dbReference type="NCBI Taxonomy" id="766136"/>
    <lineage>
        <taxon>Bacteria</taxon>
        <taxon>Bacillati</taxon>
        <taxon>Bacillota</taxon>
        <taxon>Desulfuribacillia</taxon>
        <taxon>Desulfuribacillales</taxon>
        <taxon>Desulfuribacillaceae</taxon>
        <taxon>Desulfuribacillus</taxon>
    </lineage>
</organism>
<sequence>MVCFVSALKPFSIQSKGYQKYKQRLIEEFKPYKSMYAELPLRENIYSKIIYIHSKKTDIDVDNMSKPFVDAFRGIIYPDDNTINHRICSKIMLEDFQTYEISIDDIPSEIAEKFNELLENGSEHIVYYEVNKFCKNMVCIGEK</sequence>
<gene>
    <name evidence="1" type="ORF">BHF68_00910</name>
</gene>
<dbReference type="Gene3D" id="3.30.1330.70">
    <property type="entry name" value="Holliday junction resolvase RusA"/>
    <property type="match status" value="1"/>
</dbReference>
<dbReference type="STRING" id="766136.BHF68_00910"/>
<accession>A0A1E5G5A0</accession>
<dbReference type="InterPro" id="IPR036614">
    <property type="entry name" value="RusA-like_sf"/>
</dbReference>